<keyword evidence="2" id="KW-1185">Reference proteome</keyword>
<proteinExistence type="predicted"/>
<dbReference type="Proteomes" id="UP000828941">
    <property type="component" value="Chromosome 14"/>
</dbReference>
<name>A0ACB9KEN0_BAUVA</name>
<comment type="caution">
    <text evidence="1">The sequence shown here is derived from an EMBL/GenBank/DDBJ whole genome shotgun (WGS) entry which is preliminary data.</text>
</comment>
<accession>A0ACB9KEN0</accession>
<reference evidence="1 2" key="1">
    <citation type="journal article" date="2022" name="DNA Res.">
        <title>Chromosomal-level genome assembly of the orchid tree Bauhinia variegata (Leguminosae; Cercidoideae) supports the allotetraploid origin hypothesis of Bauhinia.</title>
        <authorList>
            <person name="Zhong Y."/>
            <person name="Chen Y."/>
            <person name="Zheng D."/>
            <person name="Pang J."/>
            <person name="Liu Y."/>
            <person name="Luo S."/>
            <person name="Meng S."/>
            <person name="Qian L."/>
            <person name="Wei D."/>
            <person name="Dai S."/>
            <person name="Zhou R."/>
        </authorList>
    </citation>
    <scope>NUCLEOTIDE SEQUENCE [LARGE SCALE GENOMIC DNA]</scope>
    <source>
        <strain evidence="1">BV-YZ2020</strain>
    </source>
</reference>
<evidence type="ECO:0000313" key="2">
    <source>
        <dbReference type="Proteomes" id="UP000828941"/>
    </source>
</evidence>
<organism evidence="1 2">
    <name type="scientific">Bauhinia variegata</name>
    <name type="common">Purple orchid tree</name>
    <name type="synonym">Phanera variegata</name>
    <dbReference type="NCBI Taxonomy" id="167791"/>
    <lineage>
        <taxon>Eukaryota</taxon>
        <taxon>Viridiplantae</taxon>
        <taxon>Streptophyta</taxon>
        <taxon>Embryophyta</taxon>
        <taxon>Tracheophyta</taxon>
        <taxon>Spermatophyta</taxon>
        <taxon>Magnoliopsida</taxon>
        <taxon>eudicotyledons</taxon>
        <taxon>Gunneridae</taxon>
        <taxon>Pentapetalae</taxon>
        <taxon>rosids</taxon>
        <taxon>fabids</taxon>
        <taxon>Fabales</taxon>
        <taxon>Fabaceae</taxon>
        <taxon>Cercidoideae</taxon>
        <taxon>Cercideae</taxon>
        <taxon>Bauhiniinae</taxon>
        <taxon>Bauhinia</taxon>
    </lineage>
</organism>
<gene>
    <name evidence="1" type="ORF">L6164_035619</name>
</gene>
<sequence length="916" mass="103049">MASLLRKFRHGVPSVPEDENDISAEYSLAIEYRGPPVDHSIPEVAPFKIDQIPVALVAPSPASQLYVPVIQPILKSSHAKTKLKLAGDSDSFHSSNSESSKAEFARLCSSGSSSNHHSLSIDSSNRIHSSGPLASADEYAGNLSVRIPTSHEITEVSVVLELPHEDWGLRNGIISTNSETRESGSRSPSASSVIFSCSDGDCEDDSDTPKHMKRPSVTFIEPTSNEHVVSDEFDDSPAGSTLVKQRAERNGKKGTCYRCLKGNRFTEKELCIVCSAKYCRDCVLRAMGSMPQGRKCITCINYRIDENNRRILGKCSRMLRSLLSELEVKQIMCSEMFFRENQLAPELIVVNKEPLCREELELLMSCPNPPKKLKQGSYWYDRSSGFWGKEGHKPCQVISHDLDVGGKLKENASNGKTKVFMNNREITKAELRMLQIAGVPCEGTPHFWVSADGTYQEEGQRNVEGRPRIWAKTSTKIACAILFLPVPSKSVTNNEVPSSKGVNKVAHEPKGLRKFLLVGSIKSGTSTIFKQAKILYNVPFSESERQNIKLVIQNNLFTYLGILLEGREQFEEESLLEKRKRRLVDESTSSGNAGEIGVATIYSLGPRLKAFSDWLIKFMVSGNLDAILPAETREYAPLVEELWRDAAMQATYNRRNELEMLPRGASYFLDRAVEISKADYEPSEMDILYAEGITISNSITSMEFSFPKSSREESLDLDYQRDPSLGYQLIRVHPRSLGEKCKWLEMFEDTDTVLFCVSLTDYDEYTVDNHGVSTNKMLATKRLLENIITHPAFSSKKFLLIMTKFDLLEEKIEQVPLQRCEWFSDFNPVISHNPNRCGNFSNNPPLAHRAFQYIAVKFKRLFHSLTQRKLFVSLVTGLEPDTVDEALRYGREVMLWEKLDSSFVTEHSSTMEETTS</sequence>
<protein>
    <submittedName>
        <fullName evidence="1">Uncharacterized protein</fullName>
    </submittedName>
</protein>
<evidence type="ECO:0000313" key="1">
    <source>
        <dbReference type="EMBL" id="KAI4295590.1"/>
    </source>
</evidence>
<dbReference type="EMBL" id="CM039439">
    <property type="protein sequence ID" value="KAI4295590.1"/>
    <property type="molecule type" value="Genomic_DNA"/>
</dbReference>